<protein>
    <recommendedName>
        <fullName evidence="6">Gustatory receptor</fullName>
    </recommendedName>
</protein>
<comment type="function">
    <text evidence="6">Gustatory receptor which mediates acceptance or avoidance behavior, depending on its substrates.</text>
</comment>
<gene>
    <name evidence="7" type="ORF">DGUA_6G001682</name>
</gene>
<evidence type="ECO:0000256" key="4">
    <source>
        <dbReference type="ARBA" id="ARBA00022989"/>
    </source>
</evidence>
<comment type="subcellular location">
    <subcellularLocation>
        <location evidence="1 6">Cell membrane</location>
        <topology evidence="1 6">Multi-pass membrane protein</topology>
    </subcellularLocation>
</comment>
<evidence type="ECO:0000313" key="8">
    <source>
        <dbReference type="Proteomes" id="UP000268350"/>
    </source>
</evidence>
<evidence type="ECO:0000313" key="7">
    <source>
        <dbReference type="EMBL" id="SPP74101.1"/>
    </source>
</evidence>
<evidence type="ECO:0000256" key="3">
    <source>
        <dbReference type="ARBA" id="ARBA00022692"/>
    </source>
</evidence>
<dbReference type="Proteomes" id="UP000268350">
    <property type="component" value="Unassembled WGS sequence"/>
</dbReference>
<dbReference type="AlphaFoldDB" id="A0A3B0JN79"/>
<keyword evidence="6" id="KW-0807">Transducer</keyword>
<keyword evidence="8" id="KW-1185">Reference proteome</keyword>
<keyword evidence="5 6" id="KW-0472">Membrane</keyword>
<evidence type="ECO:0000256" key="2">
    <source>
        <dbReference type="ARBA" id="ARBA00022475"/>
    </source>
</evidence>
<dbReference type="GO" id="GO:0005886">
    <property type="term" value="C:plasma membrane"/>
    <property type="evidence" value="ECO:0007669"/>
    <property type="project" value="UniProtKB-SubCell"/>
</dbReference>
<dbReference type="InterPro" id="IPR013604">
    <property type="entry name" value="7TM_chemorcpt"/>
</dbReference>
<sequence>MQLSKSSFYSWLSKFLVLNGLHTFYYSRKRQRLVDSRMLRVYCLIHHCLCVVAGVRMLYISHDNPRVCVSTLTMGGTTLCIMVTCWRGRDGMRKVLEELLYVDRKHFMGQPSGCPLQARYYLKMVLVGITLLRIHFFYPIYMKRMLSSMSVLNVASYWLLYNMLLAAVLEFYSLLWQVCRSYKLINDHMSQLLARSRVRNRASQTRRWLHLYSKMLSLTRQVGREYEYCGVCVLACKSWFQITFGYEIFVMLTAPQSLNLGPHLRIFVILSYLLDALNLYFSTDIAELFAQLREDSLRLLRETTQMDRLLSAFTLELTLHPKRIEFLNVFAFDRRLTLTLMAKSLLYTICWLQGDYMTLKR</sequence>
<keyword evidence="6 7" id="KW-0675">Receptor</keyword>
<evidence type="ECO:0000256" key="6">
    <source>
        <dbReference type="RuleBase" id="RU363108"/>
    </source>
</evidence>
<dbReference type="OrthoDB" id="7833070at2759"/>
<dbReference type="EMBL" id="OUUW01000001">
    <property type="protein sequence ID" value="SPP74101.1"/>
    <property type="molecule type" value="Genomic_DNA"/>
</dbReference>
<proteinExistence type="inferred from homology"/>
<keyword evidence="2 6" id="KW-1003">Cell membrane</keyword>
<dbReference type="GO" id="GO:0007165">
    <property type="term" value="P:signal transduction"/>
    <property type="evidence" value="ECO:0007669"/>
    <property type="project" value="UniProtKB-KW"/>
</dbReference>
<feature type="transmembrane region" description="Helical" evidence="6">
    <location>
        <begin position="67"/>
        <end position="86"/>
    </location>
</feature>
<dbReference type="OMA" id="LACKSWF"/>
<comment type="caution">
    <text evidence="6">Lacks conserved residue(s) required for the propagation of feature annotation.</text>
</comment>
<reference evidence="8" key="1">
    <citation type="submission" date="2018-01" db="EMBL/GenBank/DDBJ databases">
        <authorList>
            <person name="Alioto T."/>
            <person name="Alioto T."/>
        </authorList>
    </citation>
    <scope>NUCLEOTIDE SEQUENCE [LARGE SCALE GENOMIC DNA]</scope>
</reference>
<evidence type="ECO:0000256" key="1">
    <source>
        <dbReference type="ARBA" id="ARBA00004651"/>
    </source>
</evidence>
<name>A0A3B0JN79_DROGU</name>
<keyword evidence="4 6" id="KW-1133">Transmembrane helix</keyword>
<accession>A0A3B0JN79</accession>
<organism evidence="7 8">
    <name type="scientific">Drosophila guanche</name>
    <name type="common">Fruit fly</name>
    <dbReference type="NCBI Taxonomy" id="7266"/>
    <lineage>
        <taxon>Eukaryota</taxon>
        <taxon>Metazoa</taxon>
        <taxon>Ecdysozoa</taxon>
        <taxon>Arthropoda</taxon>
        <taxon>Hexapoda</taxon>
        <taxon>Insecta</taxon>
        <taxon>Pterygota</taxon>
        <taxon>Neoptera</taxon>
        <taxon>Endopterygota</taxon>
        <taxon>Diptera</taxon>
        <taxon>Brachycera</taxon>
        <taxon>Muscomorpha</taxon>
        <taxon>Ephydroidea</taxon>
        <taxon>Drosophilidae</taxon>
        <taxon>Drosophila</taxon>
        <taxon>Sophophora</taxon>
    </lineage>
</organism>
<comment type="similarity">
    <text evidence="6">Belongs to the insect chemoreceptor superfamily. Gustatory receptor (GR) family.</text>
</comment>
<dbReference type="STRING" id="7266.A0A3B0JN79"/>
<evidence type="ECO:0000256" key="5">
    <source>
        <dbReference type="ARBA" id="ARBA00023136"/>
    </source>
</evidence>
<keyword evidence="3 6" id="KW-0812">Transmembrane</keyword>
<dbReference type="Pfam" id="PF08395">
    <property type="entry name" value="7tm_7"/>
    <property type="match status" value="1"/>
</dbReference>
<feature type="transmembrane region" description="Helical" evidence="6">
    <location>
        <begin position="39"/>
        <end position="61"/>
    </location>
</feature>
<feature type="transmembrane region" description="Helical" evidence="6">
    <location>
        <begin position="158"/>
        <end position="179"/>
    </location>
</feature>
<feature type="transmembrane region" description="Helical" evidence="6">
    <location>
        <begin position="120"/>
        <end position="138"/>
    </location>
</feature>
<dbReference type="GO" id="GO:0050909">
    <property type="term" value="P:sensory perception of taste"/>
    <property type="evidence" value="ECO:0007669"/>
    <property type="project" value="InterPro"/>
</dbReference>